<dbReference type="EMBL" id="CP036261">
    <property type="protein sequence ID" value="QDS87084.1"/>
    <property type="molecule type" value="Genomic_DNA"/>
</dbReference>
<dbReference type="GO" id="GO:0015562">
    <property type="term" value="F:efflux transmembrane transporter activity"/>
    <property type="evidence" value="ECO:0007669"/>
    <property type="project" value="InterPro"/>
</dbReference>
<organism evidence="6 7">
    <name type="scientific">Rosistilla ulvae</name>
    <dbReference type="NCBI Taxonomy" id="1930277"/>
    <lineage>
        <taxon>Bacteria</taxon>
        <taxon>Pseudomonadati</taxon>
        <taxon>Planctomycetota</taxon>
        <taxon>Planctomycetia</taxon>
        <taxon>Pirellulales</taxon>
        <taxon>Pirellulaceae</taxon>
        <taxon>Rosistilla</taxon>
    </lineage>
</organism>
<sequence>MVDHDRTRETQLHEPTTRLHIMAWMWAIATIALSISGCRTYHQSAQTICNDTTAVDAVMCRVDTGNAGSVAHTSDTRPLTLEDFKSGSEIQYWELTLEEALSTALSSTEVMRELGATILQSPDLVMTEQSRPLQQTDPRFGMEGALSAFDAQMDILATFQNNDRRFNNRFFGGGSNVFSQDRHDYIAQLSKRSAMGAEFALRSITDYDANNATGNITPSAWQQQLEGEIRQPLLQGGGLTFNRIAGPGGGPGVYNGVLIAKVNSDINDLEFELALRRFVSDVTNAYWDLYFAYRDLDAKQFAMEKSRETWLNYEAQKVANRRSGAAEALAREQYYRFQSELEDAIAGKATQRTESGSGNQGGVFAGVGGVQAAERKLRLMIGLPQRGEQLLRPSDEPIAAPIRFDWDSIAAEALQYRAELRKQRMVVERRRLELLAAKNFLLPQLDMIGRYRYRGLDKNWIGNDSAFRDLGSGNFQEWEAGFELSLPVGFRQAHAAVQNAKLHLAREQAVLTEQSRRVTHDLAAMVAEADRAFQQTQTNMNRFLAAADAVEALEANRRAGLPVNLEQLLDAQRRLSDAQTRYFTAKTEYAVALKNIDFEKGSLLRNSQLYLVSHN</sequence>
<evidence type="ECO:0000256" key="1">
    <source>
        <dbReference type="ARBA" id="ARBA00004442"/>
    </source>
</evidence>
<dbReference type="GO" id="GO:0009279">
    <property type="term" value="C:cell outer membrane"/>
    <property type="evidence" value="ECO:0007669"/>
    <property type="project" value="UniProtKB-SubCell"/>
</dbReference>
<evidence type="ECO:0000256" key="3">
    <source>
        <dbReference type="ARBA" id="ARBA00022692"/>
    </source>
</evidence>
<dbReference type="GO" id="GO:1990281">
    <property type="term" value="C:efflux pump complex"/>
    <property type="evidence" value="ECO:0007669"/>
    <property type="project" value="TreeGrafter"/>
</dbReference>
<keyword evidence="3" id="KW-0812">Transmembrane</keyword>
<evidence type="ECO:0000256" key="4">
    <source>
        <dbReference type="ARBA" id="ARBA00023136"/>
    </source>
</evidence>
<dbReference type="AlphaFoldDB" id="A0A517LWS9"/>
<dbReference type="KEGG" id="ruv:EC9_12600"/>
<dbReference type="Proteomes" id="UP000319557">
    <property type="component" value="Chromosome"/>
</dbReference>
<evidence type="ECO:0000313" key="6">
    <source>
        <dbReference type="EMBL" id="QDS87084.1"/>
    </source>
</evidence>
<dbReference type="PANTHER" id="PTHR30026">
    <property type="entry name" value="OUTER MEMBRANE PROTEIN TOLC"/>
    <property type="match status" value="1"/>
</dbReference>
<protein>
    <submittedName>
        <fullName evidence="6">Outer membrane efflux protein</fullName>
    </submittedName>
</protein>
<evidence type="ECO:0000313" key="7">
    <source>
        <dbReference type="Proteomes" id="UP000319557"/>
    </source>
</evidence>
<keyword evidence="5" id="KW-0998">Cell outer membrane</keyword>
<evidence type="ECO:0000256" key="5">
    <source>
        <dbReference type="ARBA" id="ARBA00023237"/>
    </source>
</evidence>
<gene>
    <name evidence="6" type="ORF">EC9_12600</name>
</gene>
<comment type="subcellular location">
    <subcellularLocation>
        <location evidence="1">Cell outer membrane</location>
    </subcellularLocation>
</comment>
<keyword evidence="4" id="KW-0472">Membrane</keyword>
<keyword evidence="2" id="KW-1134">Transmembrane beta strand</keyword>
<proteinExistence type="predicted"/>
<evidence type="ECO:0000256" key="2">
    <source>
        <dbReference type="ARBA" id="ARBA00022452"/>
    </source>
</evidence>
<name>A0A517LWS9_9BACT</name>
<keyword evidence="7" id="KW-1185">Reference proteome</keyword>
<dbReference type="InterPro" id="IPR051906">
    <property type="entry name" value="TolC-like"/>
</dbReference>
<dbReference type="Gene3D" id="1.20.1600.10">
    <property type="entry name" value="Outer membrane efflux proteins (OEP)"/>
    <property type="match status" value="1"/>
</dbReference>
<dbReference type="PANTHER" id="PTHR30026:SF23">
    <property type="entry name" value="TO APRF-PUTATIVE OUTER MEMBRANE EFFLUX PROTEIN OR SECRETED ALKALINE PHOSPHATASE-RELATED"/>
    <property type="match status" value="1"/>
</dbReference>
<accession>A0A517LWS9</accession>
<reference evidence="6 7" key="1">
    <citation type="submission" date="2019-02" db="EMBL/GenBank/DDBJ databases">
        <title>Deep-cultivation of Planctomycetes and their phenomic and genomic characterization uncovers novel biology.</title>
        <authorList>
            <person name="Wiegand S."/>
            <person name="Jogler M."/>
            <person name="Boedeker C."/>
            <person name="Pinto D."/>
            <person name="Vollmers J."/>
            <person name="Rivas-Marin E."/>
            <person name="Kohn T."/>
            <person name="Peeters S.H."/>
            <person name="Heuer A."/>
            <person name="Rast P."/>
            <person name="Oberbeckmann S."/>
            <person name="Bunk B."/>
            <person name="Jeske O."/>
            <person name="Meyerdierks A."/>
            <person name="Storesund J.E."/>
            <person name="Kallscheuer N."/>
            <person name="Luecker S."/>
            <person name="Lage O.M."/>
            <person name="Pohl T."/>
            <person name="Merkel B.J."/>
            <person name="Hornburger P."/>
            <person name="Mueller R.-W."/>
            <person name="Bruemmer F."/>
            <person name="Labrenz M."/>
            <person name="Spormann A.M."/>
            <person name="Op den Camp H."/>
            <person name="Overmann J."/>
            <person name="Amann R."/>
            <person name="Jetten M.S.M."/>
            <person name="Mascher T."/>
            <person name="Medema M.H."/>
            <person name="Devos D.P."/>
            <person name="Kaster A.-K."/>
            <person name="Ovreas L."/>
            <person name="Rohde M."/>
            <person name="Galperin M.Y."/>
            <person name="Jogler C."/>
        </authorList>
    </citation>
    <scope>NUCLEOTIDE SEQUENCE [LARGE SCALE GENOMIC DNA]</scope>
    <source>
        <strain evidence="6 7">EC9</strain>
    </source>
</reference>
<dbReference type="GO" id="GO:0015288">
    <property type="term" value="F:porin activity"/>
    <property type="evidence" value="ECO:0007669"/>
    <property type="project" value="TreeGrafter"/>
</dbReference>
<dbReference type="SUPFAM" id="SSF56954">
    <property type="entry name" value="Outer membrane efflux proteins (OEP)"/>
    <property type="match status" value="1"/>
</dbReference>